<gene>
    <name evidence="3" type="ordered locus">Desal_0817</name>
</gene>
<feature type="chain" id="PRO_5002962939" evidence="1">
    <location>
        <begin position="32"/>
        <end position="336"/>
    </location>
</feature>
<dbReference type="Gene3D" id="3.40.190.10">
    <property type="entry name" value="Periplasmic binding protein-like II"/>
    <property type="match status" value="1"/>
</dbReference>
<dbReference type="eggNOG" id="COG2113">
    <property type="taxonomic scope" value="Bacteria"/>
</dbReference>
<dbReference type="CDD" id="cd13641">
    <property type="entry name" value="PBP2_HisX_like"/>
    <property type="match status" value="1"/>
</dbReference>
<evidence type="ECO:0000256" key="1">
    <source>
        <dbReference type="SAM" id="SignalP"/>
    </source>
</evidence>
<dbReference type="RefSeq" id="WP_015850702.1">
    <property type="nucleotide sequence ID" value="NC_012881.1"/>
</dbReference>
<dbReference type="Proteomes" id="UP000002601">
    <property type="component" value="Chromosome"/>
</dbReference>
<keyword evidence="4" id="KW-1185">Reference proteome</keyword>
<dbReference type="EMBL" id="CP001649">
    <property type="protein sequence ID" value="ACS78883.1"/>
    <property type="molecule type" value="Genomic_DNA"/>
</dbReference>
<accession>C6BZ59</accession>
<dbReference type="AlphaFoldDB" id="C6BZ59"/>
<evidence type="ECO:0000259" key="2">
    <source>
        <dbReference type="Pfam" id="PF04069"/>
    </source>
</evidence>
<name>C6BZ59_MARSD</name>
<organism evidence="3 4">
    <name type="scientific">Maridesulfovibrio salexigens (strain ATCC 14822 / DSM 2638 / NCIMB 8403 / VKM B-1763)</name>
    <name type="common">Desulfovibrio salexigens</name>
    <dbReference type="NCBI Taxonomy" id="526222"/>
    <lineage>
        <taxon>Bacteria</taxon>
        <taxon>Pseudomonadati</taxon>
        <taxon>Thermodesulfobacteriota</taxon>
        <taxon>Desulfovibrionia</taxon>
        <taxon>Desulfovibrionales</taxon>
        <taxon>Desulfovibrionaceae</taxon>
        <taxon>Maridesulfovibrio</taxon>
    </lineage>
</organism>
<evidence type="ECO:0000313" key="3">
    <source>
        <dbReference type="EMBL" id="ACS78883.1"/>
    </source>
</evidence>
<keyword evidence="1" id="KW-0732">Signal</keyword>
<protein>
    <submittedName>
        <fullName evidence="3">Substrate-binding region of ABC-type glycine betaine transport system</fullName>
    </submittedName>
</protein>
<feature type="signal peptide" evidence="1">
    <location>
        <begin position="1"/>
        <end position="31"/>
    </location>
</feature>
<dbReference type="GO" id="GO:0043190">
    <property type="term" value="C:ATP-binding cassette (ABC) transporter complex"/>
    <property type="evidence" value="ECO:0007669"/>
    <property type="project" value="InterPro"/>
</dbReference>
<proteinExistence type="predicted"/>
<dbReference type="KEGG" id="dsa:Desal_0817"/>
<dbReference type="SUPFAM" id="SSF53850">
    <property type="entry name" value="Periplasmic binding protein-like II"/>
    <property type="match status" value="1"/>
</dbReference>
<dbReference type="InterPro" id="IPR007210">
    <property type="entry name" value="ABC_Gly_betaine_transp_sub-bd"/>
</dbReference>
<dbReference type="STRING" id="526222.Desal_0817"/>
<reference evidence="3 4" key="1">
    <citation type="submission" date="2009-06" db="EMBL/GenBank/DDBJ databases">
        <title>Complete sequence of Desulfovibrio salexigens DSM 2638.</title>
        <authorList>
            <consortium name="US DOE Joint Genome Institute"/>
            <person name="Lucas S."/>
            <person name="Copeland A."/>
            <person name="Lapidus A."/>
            <person name="Glavina del Rio T."/>
            <person name="Tice H."/>
            <person name="Bruce D."/>
            <person name="Goodwin L."/>
            <person name="Pitluck S."/>
            <person name="Munk A.C."/>
            <person name="Brettin T."/>
            <person name="Detter J.C."/>
            <person name="Han C."/>
            <person name="Tapia R."/>
            <person name="Larimer F."/>
            <person name="Land M."/>
            <person name="Hauser L."/>
            <person name="Kyrpides N."/>
            <person name="Anderson I."/>
            <person name="Wall J.D."/>
            <person name="Arkin A.P."/>
            <person name="Dehal P."/>
            <person name="Chivian D."/>
            <person name="Giles B."/>
            <person name="Hazen T.C."/>
        </authorList>
    </citation>
    <scope>NUCLEOTIDE SEQUENCE [LARGE SCALE GENOMIC DNA]</scope>
    <source>
        <strain evidence="4">ATCC 14822 / DSM 2638 / NCIMB 8403 / VKM B-1763</strain>
    </source>
</reference>
<dbReference type="Pfam" id="PF04069">
    <property type="entry name" value="OpuAC"/>
    <property type="match status" value="1"/>
</dbReference>
<dbReference type="GO" id="GO:0022857">
    <property type="term" value="F:transmembrane transporter activity"/>
    <property type="evidence" value="ECO:0007669"/>
    <property type="project" value="InterPro"/>
</dbReference>
<evidence type="ECO:0000313" key="4">
    <source>
        <dbReference type="Proteomes" id="UP000002601"/>
    </source>
</evidence>
<sequence length="336" mass="37771">MNTIKSHAMLWVAGFVFAAIISIMPVNSAQAADKPVIFADLNWDSIQIHNRIAGFIIEHGYGTEVEYIPAGTAIAYEAIMRDDMDVDMESWTSNSQHLYDKGIKAGTLFDLGPNFKDAREGLMVPTYMIKGDPKRGIKPMTPDLKTVADLAKYPEYFKDPEDPSMGLIYSGVTGWTATQKTEQKLKNYGLDDNFNFLAPGSDAALAGSMVSAYKRGKGWVGYYWGPTWVMGMIDMTFLEEAPYDPKVWNDTRLCLYPNSDVNIIVGKSLMERAPEIIEMFKKYETTMAMTNECLAYMKNENASLEEVAEWFLKTKEDVWTKWVSADRAAKIKAALN</sequence>
<dbReference type="HOGENOM" id="CLU_072510_0_0_7"/>
<dbReference type="Gene3D" id="3.40.190.100">
    <property type="entry name" value="Glycine betaine-binding periplasmic protein, domain 2"/>
    <property type="match status" value="1"/>
</dbReference>
<feature type="domain" description="ABC-type glycine betaine transport system substrate-binding" evidence="2">
    <location>
        <begin position="34"/>
        <end position="313"/>
    </location>
</feature>